<evidence type="ECO:0000313" key="2">
    <source>
        <dbReference type="Proteomes" id="UP000663760"/>
    </source>
</evidence>
<dbReference type="EMBL" id="LR746274">
    <property type="protein sequence ID" value="CAA7405268.1"/>
    <property type="molecule type" value="Genomic_DNA"/>
</dbReference>
<dbReference type="AlphaFoldDB" id="A0A7I8L7I3"/>
<sequence length="88" mass="9607">MGHRIVSGSCHPVEWKNGNFAALWWLSPDGEELDGGGAHVRDLPICLGMIWSGYSMVDQWNGSLTRLRRLSPGGAEKRRLCSSPAAVT</sequence>
<proteinExistence type="predicted"/>
<gene>
    <name evidence="1" type="ORF">SI8410_11015946</name>
</gene>
<evidence type="ECO:0000313" key="1">
    <source>
        <dbReference type="EMBL" id="CAA7405268.1"/>
    </source>
</evidence>
<organism evidence="1 2">
    <name type="scientific">Spirodela intermedia</name>
    <name type="common">Intermediate duckweed</name>
    <dbReference type="NCBI Taxonomy" id="51605"/>
    <lineage>
        <taxon>Eukaryota</taxon>
        <taxon>Viridiplantae</taxon>
        <taxon>Streptophyta</taxon>
        <taxon>Embryophyta</taxon>
        <taxon>Tracheophyta</taxon>
        <taxon>Spermatophyta</taxon>
        <taxon>Magnoliopsida</taxon>
        <taxon>Liliopsida</taxon>
        <taxon>Araceae</taxon>
        <taxon>Lemnoideae</taxon>
        <taxon>Spirodela</taxon>
    </lineage>
</organism>
<accession>A0A7I8L7I3</accession>
<dbReference type="Proteomes" id="UP000663760">
    <property type="component" value="Chromosome 11"/>
</dbReference>
<name>A0A7I8L7I3_SPIIN</name>
<protein>
    <submittedName>
        <fullName evidence="1">Uncharacterized protein</fullName>
    </submittedName>
</protein>
<reference evidence="1" key="1">
    <citation type="submission" date="2020-02" db="EMBL/GenBank/DDBJ databases">
        <authorList>
            <person name="Scholz U."/>
            <person name="Mascher M."/>
            <person name="Fiebig A."/>
        </authorList>
    </citation>
    <scope>NUCLEOTIDE SEQUENCE</scope>
</reference>
<keyword evidence="2" id="KW-1185">Reference proteome</keyword>